<keyword evidence="2" id="KW-1185">Reference proteome</keyword>
<proteinExistence type="predicted"/>
<dbReference type="Proteomes" id="UP001057402">
    <property type="component" value="Chromosome 11"/>
</dbReference>
<dbReference type="EMBL" id="CM042890">
    <property type="protein sequence ID" value="KAI4312689.1"/>
    <property type="molecule type" value="Genomic_DNA"/>
</dbReference>
<protein>
    <submittedName>
        <fullName evidence="1">Uncharacterized protein</fullName>
    </submittedName>
</protein>
<accession>A0ACB9LNG3</accession>
<evidence type="ECO:0000313" key="2">
    <source>
        <dbReference type="Proteomes" id="UP001057402"/>
    </source>
</evidence>
<evidence type="ECO:0000313" key="1">
    <source>
        <dbReference type="EMBL" id="KAI4312689.1"/>
    </source>
</evidence>
<reference evidence="2" key="1">
    <citation type="journal article" date="2023" name="Front. Plant Sci.">
        <title>Chromosomal-level genome assembly of Melastoma candidum provides insights into trichome evolution.</title>
        <authorList>
            <person name="Zhong Y."/>
            <person name="Wu W."/>
            <person name="Sun C."/>
            <person name="Zou P."/>
            <person name="Liu Y."/>
            <person name="Dai S."/>
            <person name="Zhou R."/>
        </authorList>
    </citation>
    <scope>NUCLEOTIDE SEQUENCE [LARGE SCALE GENOMIC DNA]</scope>
</reference>
<gene>
    <name evidence="1" type="ORF">MLD38_037490</name>
</gene>
<name>A0ACB9LNG3_9MYRT</name>
<comment type="caution">
    <text evidence="1">The sequence shown here is derived from an EMBL/GenBank/DDBJ whole genome shotgun (WGS) entry which is preliminary data.</text>
</comment>
<organism evidence="1 2">
    <name type="scientific">Melastoma candidum</name>
    <dbReference type="NCBI Taxonomy" id="119954"/>
    <lineage>
        <taxon>Eukaryota</taxon>
        <taxon>Viridiplantae</taxon>
        <taxon>Streptophyta</taxon>
        <taxon>Embryophyta</taxon>
        <taxon>Tracheophyta</taxon>
        <taxon>Spermatophyta</taxon>
        <taxon>Magnoliopsida</taxon>
        <taxon>eudicotyledons</taxon>
        <taxon>Gunneridae</taxon>
        <taxon>Pentapetalae</taxon>
        <taxon>rosids</taxon>
        <taxon>malvids</taxon>
        <taxon>Myrtales</taxon>
        <taxon>Melastomataceae</taxon>
        <taxon>Melastomatoideae</taxon>
        <taxon>Melastomateae</taxon>
        <taxon>Melastoma</taxon>
    </lineage>
</organism>
<sequence>MISSYKFPHLLSMATLLLLVAVHLHSSAAVAVVPSTEANALLEWKSQLPNRSRALFSSWNDSSSTSSGFCSWKGLTCDAWQSVTGLNLSHIAINGTLQGLNFLSLPNLTTIVFINCSLSGGIPSTISNLSKLTTFDLGINSFSGGFPVFLGYITSLQYLSLSDNYFTSTIPGSIATLSNLT</sequence>